<comment type="caution">
    <text evidence="1">The sequence shown here is derived from an EMBL/GenBank/DDBJ whole genome shotgun (WGS) entry which is preliminary data.</text>
</comment>
<proteinExistence type="predicted"/>
<sequence>MRYLLVISSIQNCTNFGDVPESAVAAINALLRAHNLPPLKALPYFEEVDLEEEEQPVLSSLVSALKLASAAVHFRPSSPVKFVIAQAATPSATPLRSSISTSIR</sequence>
<accession>A0AAW8D6E5</accession>
<dbReference type="AlphaFoldDB" id="A0AAW8D6E5"/>
<dbReference type="RefSeq" id="WP_307686072.1">
    <property type="nucleotide sequence ID" value="NZ_JAUSRD010000012.1"/>
</dbReference>
<evidence type="ECO:0000313" key="1">
    <source>
        <dbReference type="EMBL" id="MDP9895361.1"/>
    </source>
</evidence>
<reference evidence="1" key="1">
    <citation type="submission" date="2023-07" db="EMBL/GenBank/DDBJ databases">
        <title>Sorghum-associated microbial communities from plants grown in Nebraska, USA.</title>
        <authorList>
            <person name="Schachtman D."/>
        </authorList>
    </citation>
    <scope>NUCLEOTIDE SEQUENCE</scope>
    <source>
        <strain evidence="1">DS3754</strain>
    </source>
</reference>
<dbReference type="Proteomes" id="UP001242045">
    <property type="component" value="Unassembled WGS sequence"/>
</dbReference>
<gene>
    <name evidence="1" type="ORF">J2W31_004486</name>
</gene>
<organism evidence="1 2">
    <name type="scientific">Variovorax boronicumulans</name>
    <dbReference type="NCBI Taxonomy" id="436515"/>
    <lineage>
        <taxon>Bacteria</taxon>
        <taxon>Pseudomonadati</taxon>
        <taxon>Pseudomonadota</taxon>
        <taxon>Betaproteobacteria</taxon>
        <taxon>Burkholderiales</taxon>
        <taxon>Comamonadaceae</taxon>
        <taxon>Variovorax</taxon>
    </lineage>
</organism>
<protein>
    <submittedName>
        <fullName evidence="1">Uncharacterized protein</fullName>
    </submittedName>
</protein>
<dbReference type="EMBL" id="JAUSRD010000012">
    <property type="protein sequence ID" value="MDP9895361.1"/>
    <property type="molecule type" value="Genomic_DNA"/>
</dbReference>
<name>A0AAW8D6E5_9BURK</name>
<evidence type="ECO:0000313" key="2">
    <source>
        <dbReference type="Proteomes" id="UP001242045"/>
    </source>
</evidence>